<protein>
    <submittedName>
        <fullName evidence="1">Uncharacterized protein</fullName>
    </submittedName>
</protein>
<dbReference type="Proteomes" id="UP001603013">
    <property type="component" value="Unassembled WGS sequence"/>
</dbReference>
<sequence>MRGVNRPCANLAVGHFDDLAGPLREWLSEHATAGDPPPGRMAEALRIVHVD</sequence>
<reference evidence="1 2" key="1">
    <citation type="submission" date="2024-10" db="EMBL/GenBank/DDBJ databases">
        <title>The Natural Products Discovery Center: Release of the First 8490 Sequenced Strains for Exploring Actinobacteria Biosynthetic Diversity.</title>
        <authorList>
            <person name="Kalkreuter E."/>
            <person name="Kautsar S.A."/>
            <person name="Yang D."/>
            <person name="Bader C.D."/>
            <person name="Teijaro C.N."/>
            <person name="Fluegel L."/>
            <person name="Davis C.M."/>
            <person name="Simpson J.R."/>
            <person name="Lauterbach L."/>
            <person name="Steele A.D."/>
            <person name="Gui C."/>
            <person name="Meng S."/>
            <person name="Li G."/>
            <person name="Viehrig K."/>
            <person name="Ye F."/>
            <person name="Su P."/>
            <person name="Kiefer A.F."/>
            <person name="Nichols A."/>
            <person name="Cepeda A.J."/>
            <person name="Yan W."/>
            <person name="Fan B."/>
            <person name="Jiang Y."/>
            <person name="Adhikari A."/>
            <person name="Zheng C.-J."/>
            <person name="Schuster L."/>
            <person name="Cowan T.M."/>
            <person name="Smanski M.J."/>
            <person name="Chevrette M.G."/>
            <person name="De Carvalho L.P.S."/>
            <person name="Shen B."/>
        </authorList>
    </citation>
    <scope>NUCLEOTIDE SEQUENCE [LARGE SCALE GENOMIC DNA]</scope>
    <source>
        <strain evidence="1 2">NPDC015755</strain>
    </source>
</reference>
<gene>
    <name evidence="1" type="ORF">ACF05T_12780</name>
</gene>
<evidence type="ECO:0000313" key="1">
    <source>
        <dbReference type="EMBL" id="MFF8276967.1"/>
    </source>
</evidence>
<dbReference type="EMBL" id="JBIBSM010000005">
    <property type="protein sequence ID" value="MFF8276967.1"/>
    <property type="molecule type" value="Genomic_DNA"/>
</dbReference>
<proteinExistence type="predicted"/>
<keyword evidence="2" id="KW-1185">Reference proteome</keyword>
<accession>A0ABW6YAW1</accession>
<evidence type="ECO:0000313" key="2">
    <source>
        <dbReference type="Proteomes" id="UP001603013"/>
    </source>
</evidence>
<comment type="caution">
    <text evidence="1">The sequence shown here is derived from an EMBL/GenBank/DDBJ whole genome shotgun (WGS) entry which is preliminary data.</text>
</comment>
<dbReference type="RefSeq" id="WP_391934321.1">
    <property type="nucleotide sequence ID" value="NZ_JBIBSM010000005.1"/>
</dbReference>
<organism evidence="1 2">
    <name type="scientific">Streptomyces lateritius</name>
    <dbReference type="NCBI Taxonomy" id="67313"/>
    <lineage>
        <taxon>Bacteria</taxon>
        <taxon>Bacillati</taxon>
        <taxon>Actinomycetota</taxon>
        <taxon>Actinomycetes</taxon>
        <taxon>Kitasatosporales</taxon>
        <taxon>Streptomycetaceae</taxon>
        <taxon>Streptomyces</taxon>
    </lineage>
</organism>
<name>A0ABW6YAW1_9ACTN</name>